<keyword evidence="3" id="KW-0443">Lipid metabolism</keyword>
<dbReference type="EC" id="4.2.1.17" evidence="2"/>
<dbReference type="CDD" id="cd06558">
    <property type="entry name" value="crotonase-like"/>
    <property type="match status" value="1"/>
</dbReference>
<evidence type="ECO:0000256" key="5">
    <source>
        <dbReference type="ARBA" id="ARBA00023709"/>
    </source>
</evidence>
<comment type="caution">
    <text evidence="8">The sequence shown here is derived from an EMBL/GenBank/DDBJ whole genome shotgun (WGS) entry which is preliminary data.</text>
</comment>
<dbReference type="Proteomes" id="UP000008366">
    <property type="component" value="Unassembled WGS sequence"/>
</dbReference>
<dbReference type="FunFam" id="3.90.226.10:FF:000009">
    <property type="entry name" value="Carnitinyl-CoA dehydratase"/>
    <property type="match status" value="1"/>
</dbReference>
<dbReference type="FunFam" id="1.10.12.10:FF:000001">
    <property type="entry name" value="Probable enoyl-CoA hydratase, mitochondrial"/>
    <property type="match status" value="1"/>
</dbReference>
<dbReference type="PANTHER" id="PTHR11941">
    <property type="entry name" value="ENOYL-COA HYDRATASE-RELATED"/>
    <property type="match status" value="1"/>
</dbReference>
<dbReference type="GO" id="GO:0004300">
    <property type="term" value="F:enoyl-CoA hydratase activity"/>
    <property type="evidence" value="ECO:0007669"/>
    <property type="project" value="UniProtKB-EC"/>
</dbReference>
<proteinExistence type="inferred from homology"/>
<dbReference type="GO" id="GO:0006635">
    <property type="term" value="P:fatty acid beta-oxidation"/>
    <property type="evidence" value="ECO:0007669"/>
    <property type="project" value="TreeGrafter"/>
</dbReference>
<evidence type="ECO:0000256" key="7">
    <source>
        <dbReference type="RuleBase" id="RU003707"/>
    </source>
</evidence>
<dbReference type="STRING" id="1184609.KILIM_111_00080"/>
<dbReference type="InterPro" id="IPR014748">
    <property type="entry name" value="Enoyl-CoA_hydra_C"/>
</dbReference>
<evidence type="ECO:0000256" key="3">
    <source>
        <dbReference type="ARBA" id="ARBA00023098"/>
    </source>
</evidence>
<protein>
    <recommendedName>
        <fullName evidence="2">enoyl-CoA hydratase</fullName>
        <ecNumber evidence="2">4.2.1.17</ecNumber>
    </recommendedName>
</protein>
<name>K6X1F8_9MICO</name>
<dbReference type="eggNOG" id="COG1024">
    <property type="taxonomic scope" value="Bacteria"/>
</dbReference>
<dbReference type="InterPro" id="IPR029045">
    <property type="entry name" value="ClpP/crotonase-like_dom_sf"/>
</dbReference>
<accession>K6X1F8</accession>
<evidence type="ECO:0000256" key="2">
    <source>
        <dbReference type="ARBA" id="ARBA00012076"/>
    </source>
</evidence>
<evidence type="ECO:0000256" key="6">
    <source>
        <dbReference type="ARBA" id="ARBA00023717"/>
    </source>
</evidence>
<comment type="catalytic activity">
    <reaction evidence="6">
        <text>a 4-saturated-(3S)-3-hydroxyacyl-CoA = a (3E)-enoyl-CoA + H2O</text>
        <dbReference type="Rhea" id="RHEA:20724"/>
        <dbReference type="ChEBI" id="CHEBI:15377"/>
        <dbReference type="ChEBI" id="CHEBI:58521"/>
        <dbReference type="ChEBI" id="CHEBI:137480"/>
        <dbReference type="EC" id="4.2.1.17"/>
    </reaction>
</comment>
<comment type="catalytic activity">
    <reaction evidence="5">
        <text>a (3S)-3-hydroxyacyl-CoA = a (2E)-enoyl-CoA + H2O</text>
        <dbReference type="Rhea" id="RHEA:16105"/>
        <dbReference type="ChEBI" id="CHEBI:15377"/>
        <dbReference type="ChEBI" id="CHEBI:57318"/>
        <dbReference type="ChEBI" id="CHEBI:58856"/>
        <dbReference type="EC" id="4.2.1.17"/>
    </reaction>
</comment>
<dbReference type="EMBL" id="BAHD01000111">
    <property type="protein sequence ID" value="GAB98202.1"/>
    <property type="molecule type" value="Genomic_DNA"/>
</dbReference>
<dbReference type="PANTHER" id="PTHR11941:SF169">
    <property type="entry name" value="(7AS)-7A-METHYL-1,5-DIOXO-2,3,5,6,7,7A-HEXAHYDRO-1H-INDENE-CARBOXYL-COA HYDROLASE"/>
    <property type="match status" value="1"/>
</dbReference>
<dbReference type="Gene3D" id="3.90.226.10">
    <property type="entry name" value="2-enoyl-CoA Hydratase, Chain A, domain 1"/>
    <property type="match status" value="1"/>
</dbReference>
<evidence type="ECO:0000256" key="4">
    <source>
        <dbReference type="ARBA" id="ARBA00023239"/>
    </source>
</evidence>
<dbReference type="RefSeq" id="WP_006594734.1">
    <property type="nucleotide sequence ID" value="NZ_BAHD01000111.1"/>
</dbReference>
<comment type="similarity">
    <text evidence="1 7">Belongs to the enoyl-CoA hydratase/isomerase family.</text>
</comment>
<dbReference type="PROSITE" id="PS00166">
    <property type="entry name" value="ENOYL_COA_HYDRATASE"/>
    <property type="match status" value="1"/>
</dbReference>
<gene>
    <name evidence="8" type="ORF">KILIM_111_00080</name>
</gene>
<evidence type="ECO:0000256" key="1">
    <source>
        <dbReference type="ARBA" id="ARBA00005254"/>
    </source>
</evidence>
<keyword evidence="9" id="KW-1185">Reference proteome</keyword>
<dbReference type="Gene3D" id="1.10.12.10">
    <property type="entry name" value="Lyase 2-enoyl-coa Hydratase, Chain A, domain 2"/>
    <property type="match status" value="1"/>
</dbReference>
<evidence type="ECO:0000313" key="8">
    <source>
        <dbReference type="EMBL" id="GAB98202.1"/>
    </source>
</evidence>
<dbReference type="InterPro" id="IPR001753">
    <property type="entry name" value="Enoyl-CoA_hydra/iso"/>
</dbReference>
<organism evidence="8 9">
    <name type="scientific">Kineosphaera limosa NBRC 100340</name>
    <dbReference type="NCBI Taxonomy" id="1184609"/>
    <lineage>
        <taxon>Bacteria</taxon>
        <taxon>Bacillati</taxon>
        <taxon>Actinomycetota</taxon>
        <taxon>Actinomycetes</taxon>
        <taxon>Micrococcales</taxon>
        <taxon>Dermatophilaceae</taxon>
        <taxon>Kineosphaera</taxon>
    </lineage>
</organism>
<evidence type="ECO:0000313" key="9">
    <source>
        <dbReference type="Proteomes" id="UP000008366"/>
    </source>
</evidence>
<keyword evidence="4" id="KW-0456">Lyase</keyword>
<sequence length="299" mass="30732">MTEPTEAQPTTTQPTDAAAAAAAGASSGREFVRLVRHSAPGVDDAGRAYVAEIVLDRPQAMNAVSTQLARELGATCADLAAEALTGGVRAVVLSTSNPKAFCVGADLKERKTFTDADLMAQRPIARAAYTGVLTLPVPAIAAVEGFALGGGCELALSCDLIVAGDAVTIGLPEVSVGVIPGGGGTQLLTRRVGWSRAARVIFTAARLRAQQAAELGLIDEVVAAGSARERALDLAHGIAAHSPVGVRNAKKAMRLGFDVDLAAGLEIEDGCWRATAFSGDRHEGVAAFNEKRTPDWPGV</sequence>
<dbReference type="InterPro" id="IPR018376">
    <property type="entry name" value="Enoyl-CoA_hyd/isom_CS"/>
</dbReference>
<dbReference type="AlphaFoldDB" id="K6X1F8"/>
<dbReference type="Pfam" id="PF00378">
    <property type="entry name" value="ECH_1"/>
    <property type="match status" value="1"/>
</dbReference>
<reference evidence="8 9" key="1">
    <citation type="submission" date="2012-08" db="EMBL/GenBank/DDBJ databases">
        <title>Whole genome shotgun sequence of Kineosphaera limosa NBRC 100340.</title>
        <authorList>
            <person name="Yoshida I."/>
            <person name="Isaki S."/>
            <person name="Hosoyama A."/>
            <person name="Tsuchikane K."/>
            <person name="Katsumata H."/>
            <person name="Ando Y."/>
            <person name="Ohji S."/>
            <person name="Hamada M."/>
            <person name="Tamura T."/>
            <person name="Yamazoe A."/>
            <person name="Yamazaki S."/>
            <person name="Fujita N."/>
        </authorList>
    </citation>
    <scope>NUCLEOTIDE SEQUENCE [LARGE SCALE GENOMIC DNA]</scope>
    <source>
        <strain evidence="8 9">NBRC 100340</strain>
    </source>
</reference>
<dbReference type="SUPFAM" id="SSF52096">
    <property type="entry name" value="ClpP/crotonase"/>
    <property type="match status" value="1"/>
</dbReference>